<sequence length="90" mass="10253">MQWIIALVMSLVFLSGITGMTNTPAPVAHHAPDTASEEHEWQEFHSLAYSEYSDEFTRIYNGLETKWSKNGRLMMRNGDSGPYKFVKRAA</sequence>
<organism evidence="2">
    <name type="scientific">Streptomyces althioticus</name>
    <dbReference type="NCBI Taxonomy" id="83380"/>
    <lineage>
        <taxon>Bacteria</taxon>
        <taxon>Bacillati</taxon>
        <taxon>Actinomycetota</taxon>
        <taxon>Actinomycetes</taxon>
        <taxon>Kitasatosporales</taxon>
        <taxon>Streptomycetaceae</taxon>
        <taxon>Streptomyces</taxon>
        <taxon>Streptomyces althioticus group</taxon>
    </lineage>
</organism>
<reference evidence="2" key="1">
    <citation type="submission" date="2022-10" db="EMBL/GenBank/DDBJ databases">
        <title>The complete genomes of actinobacterial strains from the NBC collection.</title>
        <authorList>
            <person name="Joergensen T.S."/>
            <person name="Alvarez Arevalo M."/>
            <person name="Sterndorff E.B."/>
            <person name="Faurdal D."/>
            <person name="Vuksanovic O."/>
            <person name="Mourched A.-S."/>
            <person name="Charusanti P."/>
            <person name="Shaw S."/>
            <person name="Blin K."/>
            <person name="Weber T."/>
        </authorList>
    </citation>
    <scope>NUCLEOTIDE SEQUENCE [LARGE SCALE GENOMIC DNA]</scope>
    <source>
        <strain evidence="2">NBC 01686</strain>
    </source>
</reference>
<accession>A0ABZ1YDZ0</accession>
<evidence type="ECO:0000256" key="1">
    <source>
        <dbReference type="SAM" id="SignalP"/>
    </source>
</evidence>
<name>A0ABZ1YDZ0_9ACTN</name>
<evidence type="ECO:0000313" key="2">
    <source>
        <dbReference type="EMBL" id="WUU56597.1"/>
    </source>
</evidence>
<feature type="chain" id="PRO_5045073589" evidence="1">
    <location>
        <begin position="21"/>
        <end position="90"/>
    </location>
</feature>
<protein>
    <submittedName>
        <fullName evidence="2">Uncharacterized protein</fullName>
    </submittedName>
</protein>
<proteinExistence type="predicted"/>
<dbReference type="RefSeq" id="WP_395759457.1">
    <property type="nucleotide sequence ID" value="NZ_CP109207.1"/>
</dbReference>
<dbReference type="EMBL" id="CP109207">
    <property type="protein sequence ID" value="WUU56597.1"/>
    <property type="molecule type" value="Genomic_DNA"/>
</dbReference>
<gene>
    <name evidence="2" type="ORF">OIE82_27025</name>
</gene>
<keyword evidence="1" id="KW-0732">Signal</keyword>
<feature type="signal peptide" evidence="1">
    <location>
        <begin position="1"/>
        <end position="20"/>
    </location>
</feature>